<reference evidence="2" key="2">
    <citation type="submission" date="2008-12" db="EMBL/GenBank/DDBJ databases">
        <title>Improved gene annotation of the rice (Oryza sativa) genomes.</title>
        <authorList>
            <person name="Wang J."/>
            <person name="Li R."/>
            <person name="Fan W."/>
            <person name="Huang Q."/>
            <person name="Zhang J."/>
            <person name="Zhou Y."/>
            <person name="Hu Y."/>
            <person name="Zi S."/>
            <person name="Li J."/>
            <person name="Ni P."/>
            <person name="Zheng H."/>
            <person name="Zhang Y."/>
            <person name="Zhao M."/>
            <person name="Hao Q."/>
            <person name="McDermott J."/>
            <person name="Samudrala R."/>
            <person name="Kristiansen K."/>
            <person name="Wong G.K.-S."/>
        </authorList>
    </citation>
    <scope>NUCLEOTIDE SEQUENCE</scope>
</reference>
<organism evidence="2">
    <name type="scientific">Oryza sativa subsp. japonica</name>
    <name type="common">Rice</name>
    <dbReference type="NCBI Taxonomy" id="39947"/>
    <lineage>
        <taxon>Eukaryota</taxon>
        <taxon>Viridiplantae</taxon>
        <taxon>Streptophyta</taxon>
        <taxon>Embryophyta</taxon>
        <taxon>Tracheophyta</taxon>
        <taxon>Spermatophyta</taxon>
        <taxon>Magnoliopsida</taxon>
        <taxon>Liliopsida</taxon>
        <taxon>Poales</taxon>
        <taxon>Poaceae</taxon>
        <taxon>BOP clade</taxon>
        <taxon>Oryzoideae</taxon>
        <taxon>Oryzeae</taxon>
        <taxon>Oryzinae</taxon>
        <taxon>Oryza</taxon>
        <taxon>Oryza sativa</taxon>
    </lineage>
</organism>
<evidence type="ECO:0000256" key="1">
    <source>
        <dbReference type="SAM" id="MobiDB-lite"/>
    </source>
</evidence>
<feature type="compositionally biased region" description="Basic and acidic residues" evidence="1">
    <location>
        <begin position="1"/>
        <end position="23"/>
    </location>
</feature>
<protein>
    <submittedName>
        <fullName evidence="2">Uncharacterized protein</fullName>
    </submittedName>
</protein>
<gene>
    <name evidence="2" type="ORF">OsJ_32722</name>
</gene>
<reference evidence="2" key="1">
    <citation type="journal article" date="2005" name="PLoS Biol.">
        <title>The genomes of Oryza sativa: a history of duplications.</title>
        <authorList>
            <person name="Yu J."/>
            <person name="Wang J."/>
            <person name="Lin W."/>
            <person name="Li S."/>
            <person name="Li H."/>
            <person name="Zhou J."/>
            <person name="Ni P."/>
            <person name="Dong W."/>
            <person name="Hu S."/>
            <person name="Zeng C."/>
            <person name="Zhang J."/>
            <person name="Zhang Y."/>
            <person name="Li R."/>
            <person name="Xu Z."/>
            <person name="Li S."/>
            <person name="Li X."/>
            <person name="Zheng H."/>
            <person name="Cong L."/>
            <person name="Lin L."/>
            <person name="Yin J."/>
            <person name="Geng J."/>
            <person name="Li G."/>
            <person name="Shi J."/>
            <person name="Liu J."/>
            <person name="Lv H."/>
            <person name="Li J."/>
            <person name="Wang J."/>
            <person name="Deng Y."/>
            <person name="Ran L."/>
            <person name="Shi X."/>
            <person name="Wang X."/>
            <person name="Wu Q."/>
            <person name="Li C."/>
            <person name="Ren X."/>
            <person name="Wang J."/>
            <person name="Wang X."/>
            <person name="Li D."/>
            <person name="Liu D."/>
            <person name="Zhang X."/>
            <person name="Ji Z."/>
            <person name="Zhao W."/>
            <person name="Sun Y."/>
            <person name="Zhang Z."/>
            <person name="Bao J."/>
            <person name="Han Y."/>
            <person name="Dong L."/>
            <person name="Ji J."/>
            <person name="Chen P."/>
            <person name="Wu S."/>
            <person name="Liu J."/>
            <person name="Xiao Y."/>
            <person name="Bu D."/>
            <person name="Tan J."/>
            <person name="Yang L."/>
            <person name="Ye C."/>
            <person name="Zhang J."/>
            <person name="Xu J."/>
            <person name="Zhou Y."/>
            <person name="Yu Y."/>
            <person name="Zhang B."/>
            <person name="Zhuang S."/>
            <person name="Wei H."/>
            <person name="Liu B."/>
            <person name="Lei M."/>
            <person name="Yu H."/>
            <person name="Li Y."/>
            <person name="Xu H."/>
            <person name="Wei S."/>
            <person name="He X."/>
            <person name="Fang L."/>
            <person name="Zhang Z."/>
            <person name="Zhang Y."/>
            <person name="Huang X."/>
            <person name="Su Z."/>
            <person name="Tong W."/>
            <person name="Li J."/>
            <person name="Tong Z."/>
            <person name="Li S."/>
            <person name="Ye J."/>
            <person name="Wang L."/>
            <person name="Fang L."/>
            <person name="Lei T."/>
            <person name="Chen C."/>
            <person name="Chen H."/>
            <person name="Xu Z."/>
            <person name="Li H."/>
            <person name="Huang H."/>
            <person name="Zhang F."/>
            <person name="Xu H."/>
            <person name="Li N."/>
            <person name="Zhao C."/>
            <person name="Li S."/>
            <person name="Dong L."/>
            <person name="Huang Y."/>
            <person name="Li L."/>
            <person name="Xi Y."/>
            <person name="Qi Q."/>
            <person name="Li W."/>
            <person name="Zhang B."/>
            <person name="Hu W."/>
            <person name="Zhang Y."/>
            <person name="Tian X."/>
            <person name="Jiao Y."/>
            <person name="Liang X."/>
            <person name="Jin J."/>
            <person name="Gao L."/>
            <person name="Zheng W."/>
            <person name="Hao B."/>
            <person name="Liu S."/>
            <person name="Wang W."/>
            <person name="Yuan L."/>
            <person name="Cao M."/>
            <person name="McDermott J."/>
            <person name="Samudrala R."/>
            <person name="Wang J."/>
            <person name="Wong G.K."/>
            <person name="Yang H."/>
        </authorList>
    </citation>
    <scope>NUCLEOTIDE SEQUENCE [LARGE SCALE GENOMIC DNA]</scope>
</reference>
<dbReference type="AlphaFoldDB" id="B9G920"/>
<name>B9G920_ORYSJ</name>
<feature type="region of interest" description="Disordered" evidence="1">
    <location>
        <begin position="1"/>
        <end position="104"/>
    </location>
</feature>
<accession>B9G920</accession>
<dbReference type="EMBL" id="CM000148">
    <property type="protein sequence ID" value="EEE51526.1"/>
    <property type="molecule type" value="Genomic_DNA"/>
</dbReference>
<sequence length="150" mass="16002">MGSGVEKEGRAERSGRDMGKGKELPSQILPPEPPLASDLPARSPSPAVSKRPHLGKRGTPVGRCRSEGERRGVGRDVRGGAGQRYGRFPHGGVPLPPAEMDSSSGVCSCDDSSAVNTICRRMHDYFTGVDGWLSILLQPIKNLPTGLHYS</sequence>
<feature type="compositionally biased region" description="Basic and acidic residues" evidence="1">
    <location>
        <begin position="64"/>
        <end position="78"/>
    </location>
</feature>
<proteinExistence type="predicted"/>
<evidence type="ECO:0000313" key="2">
    <source>
        <dbReference type="EMBL" id="EEE51526.1"/>
    </source>
</evidence>
<dbReference type="Proteomes" id="UP000007752">
    <property type="component" value="Chromosome 11"/>
</dbReference>